<accession>A0A9X1F4M8</accession>
<dbReference type="RefSeq" id="WP_218404653.1">
    <property type="nucleotide sequence ID" value="NZ_JAGSPC010000001.1"/>
</dbReference>
<evidence type="ECO:0000313" key="1">
    <source>
        <dbReference type="EMBL" id="MBV7259423.1"/>
    </source>
</evidence>
<dbReference type="Proteomes" id="UP001138681">
    <property type="component" value="Unassembled WGS sequence"/>
</dbReference>
<gene>
    <name evidence="1" type="ORF">KCG46_07545</name>
</gene>
<protein>
    <submittedName>
        <fullName evidence="1">Uncharacterized protein</fullName>
    </submittedName>
</protein>
<reference evidence="1" key="1">
    <citation type="submission" date="2021-04" db="EMBL/GenBank/DDBJ databases">
        <authorList>
            <person name="Pira H."/>
            <person name="Risdian C."/>
            <person name="Wink J."/>
        </authorList>
    </citation>
    <scope>NUCLEOTIDE SEQUENCE</scope>
    <source>
        <strain evidence="1">WH158</strain>
    </source>
</reference>
<dbReference type="EMBL" id="JAGSPC010000001">
    <property type="protein sequence ID" value="MBV7259423.1"/>
    <property type="molecule type" value="Genomic_DNA"/>
</dbReference>
<comment type="caution">
    <text evidence="1">The sequence shown here is derived from an EMBL/GenBank/DDBJ whole genome shotgun (WGS) entry which is preliminary data.</text>
</comment>
<organism evidence="1 2">
    <name type="scientific">Erythrobacter crassostreae</name>
    <dbReference type="NCBI Taxonomy" id="2828328"/>
    <lineage>
        <taxon>Bacteria</taxon>
        <taxon>Pseudomonadati</taxon>
        <taxon>Pseudomonadota</taxon>
        <taxon>Alphaproteobacteria</taxon>
        <taxon>Sphingomonadales</taxon>
        <taxon>Erythrobacteraceae</taxon>
        <taxon>Erythrobacter/Porphyrobacter group</taxon>
        <taxon>Erythrobacter</taxon>
    </lineage>
</organism>
<proteinExistence type="predicted"/>
<dbReference type="AlphaFoldDB" id="A0A9X1F4M8"/>
<evidence type="ECO:0000313" key="2">
    <source>
        <dbReference type="Proteomes" id="UP001138681"/>
    </source>
</evidence>
<keyword evidence="2" id="KW-1185">Reference proteome</keyword>
<name>A0A9X1F4M8_9SPHN</name>
<sequence length="107" mass="10894">MSLLDGILKNIGGAPDDVVNLAEKVGIDPAMAEKAIAVLGKTHQQDGDTVELAAKETGLDSGVLNQIVEQIGGEGSLSSFASMLDQDGDGNPLNDIVGMASGLFGKK</sequence>